<dbReference type="OrthoDB" id="8910986at2"/>
<name>A0A317E6N1_9PROT</name>
<proteinExistence type="predicted"/>
<dbReference type="AlphaFoldDB" id="A0A317E6N1"/>
<gene>
    <name evidence="1" type="ORF">DKG74_10050</name>
</gene>
<comment type="caution">
    <text evidence="1">The sequence shown here is derived from an EMBL/GenBank/DDBJ whole genome shotgun (WGS) entry which is preliminary data.</text>
</comment>
<organism evidence="1 2">
    <name type="scientific">Zavarzinia aquatilis</name>
    <dbReference type="NCBI Taxonomy" id="2211142"/>
    <lineage>
        <taxon>Bacteria</taxon>
        <taxon>Pseudomonadati</taxon>
        <taxon>Pseudomonadota</taxon>
        <taxon>Alphaproteobacteria</taxon>
        <taxon>Rhodospirillales</taxon>
        <taxon>Zavarziniaceae</taxon>
        <taxon>Zavarzinia</taxon>
    </lineage>
</organism>
<sequence length="244" mass="26618">MRLTCYSLGDHAPQIRVAPASRDWMEATPQGFAYRCLPLNIANAHGWELLCPSRIEAIWTGGPEPSAVRVTGPGAGQVAVGHFGSGILTFHIHALFVTEPGWNLWVGGSPNDPRHGIAPLTGIIEADWSAATFTMNWRFTAPGVPVVFEAGEPFAFLFPVPRGMVETVEPEIRRLADEPDLAAAFAAWSEGRSRFLAELPVAGTAANRVGWQKTYFQGRNAEGEKAVPDHQTRLRLKPFTPPQK</sequence>
<evidence type="ECO:0000313" key="1">
    <source>
        <dbReference type="EMBL" id="PWR22768.1"/>
    </source>
</evidence>
<dbReference type="Pfam" id="PF19541">
    <property type="entry name" value="DUF6065"/>
    <property type="match status" value="1"/>
</dbReference>
<dbReference type="Proteomes" id="UP000245461">
    <property type="component" value="Unassembled WGS sequence"/>
</dbReference>
<accession>A0A317E6N1</accession>
<reference evidence="1 2" key="1">
    <citation type="submission" date="2018-05" db="EMBL/GenBank/DDBJ databases">
        <title>Zavarzinia sp. HR-AS.</title>
        <authorList>
            <person name="Lee Y."/>
            <person name="Jeon C.O."/>
        </authorList>
    </citation>
    <scope>NUCLEOTIDE SEQUENCE [LARGE SCALE GENOMIC DNA]</scope>
    <source>
        <strain evidence="1 2">HR-AS</strain>
    </source>
</reference>
<dbReference type="InterPro" id="IPR045709">
    <property type="entry name" value="DUF6065"/>
</dbReference>
<keyword evidence="2" id="KW-1185">Reference proteome</keyword>
<dbReference type="RefSeq" id="WP_109905304.1">
    <property type="nucleotide sequence ID" value="NZ_QGLE01000005.1"/>
</dbReference>
<evidence type="ECO:0000313" key="2">
    <source>
        <dbReference type="Proteomes" id="UP000245461"/>
    </source>
</evidence>
<dbReference type="EMBL" id="QGLE01000005">
    <property type="protein sequence ID" value="PWR22768.1"/>
    <property type="molecule type" value="Genomic_DNA"/>
</dbReference>
<protein>
    <submittedName>
        <fullName evidence="1">Uncharacterized protein</fullName>
    </submittedName>
</protein>